<proteinExistence type="predicted"/>
<organism evidence="1 2">
    <name type="scientific">Amphibacillus xylanus (strain ATCC 51415 / DSM 6626 / JCM 7361 / LMG 17667 / NBRC 15112 / Ep01)</name>
    <dbReference type="NCBI Taxonomy" id="698758"/>
    <lineage>
        <taxon>Bacteria</taxon>
        <taxon>Bacillati</taxon>
        <taxon>Bacillota</taxon>
        <taxon>Bacilli</taxon>
        <taxon>Bacillales</taxon>
        <taxon>Bacillaceae</taxon>
        <taxon>Amphibacillus</taxon>
    </lineage>
</organism>
<dbReference type="Proteomes" id="UP000006294">
    <property type="component" value="Chromosome"/>
</dbReference>
<keyword evidence="2" id="KW-1185">Reference proteome</keyword>
<protein>
    <submittedName>
        <fullName evidence="1">Uncharacterized protein</fullName>
    </submittedName>
</protein>
<sequence length="122" mass="13174">MQMVLPASYAVIEEEMMYLDGGVGIPNWTVSAVINIGIAKLTGGGTIRLLAKFIKRNGSAAARREFNKVLVRFVSTKVANTVTGLVLGAINGFLSFSVGAALTTIWDRRDNKPNNGYLNAIW</sequence>
<name>K0J2T2_AMPXN</name>
<reference evidence="1 2" key="1">
    <citation type="submission" date="2011-01" db="EMBL/GenBank/DDBJ databases">
        <title>Whole genome sequence of Amphibacillus xylinus NBRC 15112.</title>
        <authorList>
            <person name="Nakazawa H."/>
            <person name="Katano Y."/>
            <person name="Nakamura S."/>
            <person name="Sasagawa M."/>
            <person name="Fukada J."/>
            <person name="Arai T."/>
            <person name="Sasakura N."/>
            <person name="Mochizuki D."/>
            <person name="Hosoyama A."/>
            <person name="Harada K."/>
            <person name="Horikawa H."/>
            <person name="Kato Y."/>
            <person name="Harada T."/>
            <person name="Sasaki K."/>
            <person name="Sekiguchi M."/>
            <person name="Hodoyama M."/>
            <person name="Nishiko R."/>
            <person name="Narita H."/>
            <person name="Hanamaki A."/>
            <person name="Hata C."/>
            <person name="Konno Y."/>
            <person name="Niimura Y."/>
            <person name="Yamazaki S."/>
            <person name="Fujita N."/>
        </authorList>
    </citation>
    <scope>NUCLEOTIDE SEQUENCE [LARGE SCALE GENOMIC DNA]</scope>
    <source>
        <strain evidence="2">ATCC 51415 / DSM 6626 / JCM 7361 / LMG 17667 / NBRC 15112 / Ep01</strain>
    </source>
</reference>
<dbReference type="HOGENOM" id="CLU_2002668_0_0_9"/>
<dbReference type="STRING" id="698758.AXY_07390"/>
<dbReference type="AlphaFoldDB" id="K0J2T2"/>
<dbReference type="EMBL" id="AP012050">
    <property type="protein sequence ID" value="BAM46871.1"/>
    <property type="molecule type" value="Genomic_DNA"/>
</dbReference>
<accession>K0J2T2</accession>
<evidence type="ECO:0000313" key="1">
    <source>
        <dbReference type="EMBL" id="BAM46871.1"/>
    </source>
</evidence>
<dbReference type="KEGG" id="axl:AXY_07390"/>
<dbReference type="PATRIC" id="fig|698758.3.peg.741"/>
<dbReference type="eggNOG" id="ENOG502ZH37">
    <property type="taxonomic scope" value="Bacteria"/>
</dbReference>
<evidence type="ECO:0000313" key="2">
    <source>
        <dbReference type="Proteomes" id="UP000006294"/>
    </source>
</evidence>
<gene>
    <name evidence="1" type="ordered locus">AXY_07390</name>
</gene>